<dbReference type="Proteomes" id="UP001157502">
    <property type="component" value="Chromosome 30"/>
</dbReference>
<comment type="caution">
    <text evidence="1">The sequence shown here is derived from an EMBL/GenBank/DDBJ whole genome shotgun (WGS) entry which is preliminary data.</text>
</comment>
<gene>
    <name evidence="1" type="ORF">DPEC_G00312340</name>
</gene>
<evidence type="ECO:0000313" key="1">
    <source>
        <dbReference type="EMBL" id="KAJ7988738.1"/>
    </source>
</evidence>
<proteinExistence type="predicted"/>
<protein>
    <submittedName>
        <fullName evidence="1">Uncharacterized protein</fullName>
    </submittedName>
</protein>
<accession>A0ACC2FBJ9</accession>
<reference evidence="1" key="1">
    <citation type="submission" date="2021-05" db="EMBL/GenBank/DDBJ databases">
        <authorList>
            <person name="Pan Q."/>
            <person name="Jouanno E."/>
            <person name="Zahm M."/>
            <person name="Klopp C."/>
            <person name="Cabau C."/>
            <person name="Louis A."/>
            <person name="Berthelot C."/>
            <person name="Parey E."/>
            <person name="Roest Crollius H."/>
            <person name="Montfort J."/>
            <person name="Robinson-Rechavi M."/>
            <person name="Bouchez O."/>
            <person name="Lampietro C."/>
            <person name="Lopez Roques C."/>
            <person name="Donnadieu C."/>
            <person name="Postlethwait J."/>
            <person name="Bobe J."/>
            <person name="Dillon D."/>
            <person name="Chandos A."/>
            <person name="von Hippel F."/>
            <person name="Guiguen Y."/>
        </authorList>
    </citation>
    <scope>NUCLEOTIDE SEQUENCE</scope>
    <source>
        <strain evidence="1">YG-Jan2019</strain>
    </source>
</reference>
<organism evidence="1 2">
    <name type="scientific">Dallia pectoralis</name>
    <name type="common">Alaska blackfish</name>
    <dbReference type="NCBI Taxonomy" id="75939"/>
    <lineage>
        <taxon>Eukaryota</taxon>
        <taxon>Metazoa</taxon>
        <taxon>Chordata</taxon>
        <taxon>Craniata</taxon>
        <taxon>Vertebrata</taxon>
        <taxon>Euteleostomi</taxon>
        <taxon>Actinopterygii</taxon>
        <taxon>Neopterygii</taxon>
        <taxon>Teleostei</taxon>
        <taxon>Protacanthopterygii</taxon>
        <taxon>Esociformes</taxon>
        <taxon>Umbridae</taxon>
        <taxon>Dallia</taxon>
    </lineage>
</organism>
<dbReference type="EMBL" id="CM055757">
    <property type="protein sequence ID" value="KAJ7988738.1"/>
    <property type="molecule type" value="Genomic_DNA"/>
</dbReference>
<keyword evidence="2" id="KW-1185">Reference proteome</keyword>
<name>A0ACC2FBJ9_DALPE</name>
<evidence type="ECO:0000313" key="2">
    <source>
        <dbReference type="Proteomes" id="UP001157502"/>
    </source>
</evidence>
<sequence length="365" mass="38996">MMSLAKRQKRVTLTQLPPAPHRPLTLDGPALPLELLHSPPLQPDSRVAHILAQGHRDSFLRVKVRTLVPEHQGSIPELPLLLVGSHLVQECQGSTPPDLEPLGSTPPDLEPLGSTPPDLEPLGSTPPDLEPLGSTQADLEPLGSTQADLEPLGSTQPPDLEPLGSTQPPDLEPLGSTQPPDLVPLGSTQPPDLVPLGSTQPPDLEHLGSTPPPDLEHLGSTPPDLEHLGSTPPDLEHLGSTPPDLEHLGSTRLGHSRLAQERHQDRTQTHLTPEPSLEVECMDPGVQVLPSLGSRVEPSLPSPLGHGVLGEAEGFPPSRASLAPLARGPWDHTGARRHPEACCQDTILHIHHIFESNELFRFSVG</sequence>